<keyword evidence="8" id="KW-1185">Reference proteome</keyword>
<protein>
    <recommendedName>
        <fullName evidence="3">Long chronological lifespan protein 2</fullName>
    </recommendedName>
</protein>
<name>A0A2I1D234_ASPC2</name>
<comment type="function">
    <text evidence="1">Probable component of the endoplasmic reticulum-associated degradation (ERAD) pathway.</text>
</comment>
<evidence type="ECO:0000256" key="5">
    <source>
        <dbReference type="SAM" id="MobiDB-lite"/>
    </source>
</evidence>
<sequence length="123" mass="13423">MLPNLLRTLGALLLLVSVAQAQFQFFEQMFGGGGGRQEQQRASQNVPSDSSRYQSMWEGSRCDKYLCPGTLACVHFPHHCPCPHSDVEEKVELGEGSAVCVSKGGYKPGEAARKIELARKGLL</sequence>
<reference evidence="7" key="1">
    <citation type="submission" date="2016-12" db="EMBL/GenBank/DDBJ databases">
        <title>The genomes of Aspergillus section Nigri reveals drivers in fungal speciation.</title>
        <authorList>
            <consortium name="DOE Joint Genome Institute"/>
            <person name="Vesth T.C."/>
            <person name="Nybo J."/>
            <person name="Theobald S."/>
            <person name="Brandl J."/>
            <person name="Frisvad J.C."/>
            <person name="Nielsen K.F."/>
            <person name="Lyhne E.K."/>
            <person name="Kogle M.E."/>
            <person name="Kuo A."/>
            <person name="Riley R."/>
            <person name="Clum A."/>
            <person name="Nolan M."/>
            <person name="Lipzen A."/>
            <person name="Salamov A."/>
            <person name="Henrissat B."/>
            <person name="Wiebenga A."/>
            <person name="De vries R.P."/>
            <person name="Grigoriev I.V."/>
            <person name="Mortensen U.H."/>
            <person name="Andersen M.R."/>
            <person name="Baker S.E."/>
        </authorList>
    </citation>
    <scope>NUCLEOTIDE SEQUENCE</scope>
    <source>
        <strain evidence="7">IBT 28561</strain>
    </source>
</reference>
<dbReference type="OrthoDB" id="2234316at2759"/>
<dbReference type="CDD" id="cd23996">
    <property type="entry name" value="LCL2-like"/>
    <property type="match status" value="1"/>
</dbReference>
<evidence type="ECO:0000313" key="8">
    <source>
        <dbReference type="Proteomes" id="UP000234254"/>
    </source>
</evidence>
<dbReference type="PANTHER" id="PTHR38425">
    <property type="entry name" value="LONG CHRONOLOGICAL LIFESPAN PROTEIN 2"/>
    <property type="match status" value="1"/>
</dbReference>
<organism evidence="7 8">
    <name type="scientific">Aspergillus campestris (strain IBT 28561)</name>
    <dbReference type="NCBI Taxonomy" id="1392248"/>
    <lineage>
        <taxon>Eukaryota</taxon>
        <taxon>Fungi</taxon>
        <taxon>Dikarya</taxon>
        <taxon>Ascomycota</taxon>
        <taxon>Pezizomycotina</taxon>
        <taxon>Eurotiomycetes</taxon>
        <taxon>Eurotiomycetidae</taxon>
        <taxon>Eurotiales</taxon>
        <taxon>Aspergillaceae</taxon>
        <taxon>Aspergillus</taxon>
        <taxon>Aspergillus subgen. Circumdati</taxon>
    </lineage>
</organism>
<dbReference type="VEuPathDB" id="FungiDB:P168DRAFT_291030"/>
<feature type="signal peptide" evidence="6">
    <location>
        <begin position="1"/>
        <end position="21"/>
    </location>
</feature>
<dbReference type="InterPro" id="IPR034543">
    <property type="entry name" value="LCL2"/>
</dbReference>
<dbReference type="GO" id="GO:0036503">
    <property type="term" value="P:ERAD pathway"/>
    <property type="evidence" value="ECO:0007669"/>
    <property type="project" value="TreeGrafter"/>
</dbReference>
<dbReference type="AlphaFoldDB" id="A0A2I1D234"/>
<comment type="caution">
    <text evidence="7">The sequence shown here is derived from an EMBL/GenBank/DDBJ whole genome shotgun (WGS) entry which is preliminary data.</text>
</comment>
<proteinExistence type="inferred from homology"/>
<feature type="compositionally biased region" description="Polar residues" evidence="5">
    <location>
        <begin position="42"/>
        <end position="52"/>
    </location>
</feature>
<evidence type="ECO:0000313" key="7">
    <source>
        <dbReference type="EMBL" id="PKY03943.1"/>
    </source>
</evidence>
<comment type="similarity">
    <text evidence="2">Belongs to the LCL2 family.</text>
</comment>
<dbReference type="GeneID" id="36544862"/>
<keyword evidence="4 6" id="KW-0732">Signal</keyword>
<dbReference type="RefSeq" id="XP_024692537.1">
    <property type="nucleotide sequence ID" value="XM_024837338.1"/>
</dbReference>
<evidence type="ECO:0000256" key="2">
    <source>
        <dbReference type="ARBA" id="ARBA00010545"/>
    </source>
</evidence>
<evidence type="ECO:0000256" key="3">
    <source>
        <dbReference type="ARBA" id="ARBA00018534"/>
    </source>
</evidence>
<evidence type="ECO:0000256" key="1">
    <source>
        <dbReference type="ARBA" id="ARBA00002208"/>
    </source>
</evidence>
<gene>
    <name evidence="7" type="ORF">P168DRAFT_291030</name>
</gene>
<accession>A0A2I1D234</accession>
<feature type="region of interest" description="Disordered" evidence="5">
    <location>
        <begin position="33"/>
        <end position="52"/>
    </location>
</feature>
<dbReference type="EMBL" id="MSFM01000007">
    <property type="protein sequence ID" value="PKY03943.1"/>
    <property type="molecule type" value="Genomic_DNA"/>
</dbReference>
<evidence type="ECO:0000256" key="6">
    <source>
        <dbReference type="SAM" id="SignalP"/>
    </source>
</evidence>
<dbReference type="PANTHER" id="PTHR38425:SF1">
    <property type="entry name" value="LONG CHRONOLOGICAL LIFESPAN PROTEIN 2"/>
    <property type="match status" value="1"/>
</dbReference>
<feature type="chain" id="PRO_5014121074" description="Long chronological lifespan protein 2" evidence="6">
    <location>
        <begin position="22"/>
        <end position="123"/>
    </location>
</feature>
<evidence type="ECO:0000256" key="4">
    <source>
        <dbReference type="ARBA" id="ARBA00022729"/>
    </source>
</evidence>
<dbReference type="Proteomes" id="UP000234254">
    <property type="component" value="Unassembled WGS sequence"/>
</dbReference>